<comment type="subcellular location">
    <subcellularLocation>
        <location evidence="1">Cell inner membrane</location>
        <topology evidence="1">Multi-pass membrane protein</topology>
    </subcellularLocation>
    <subcellularLocation>
        <location evidence="8">Cell membrane</location>
        <topology evidence="8">Multi-pass membrane protein</topology>
    </subcellularLocation>
</comment>
<feature type="transmembrane region" description="Helical" evidence="8">
    <location>
        <begin position="326"/>
        <end position="350"/>
    </location>
</feature>
<evidence type="ECO:0000256" key="2">
    <source>
        <dbReference type="ARBA" id="ARBA00022448"/>
    </source>
</evidence>
<organism evidence="11 12">
    <name type="scientific">Arthrobacter nitrophenolicus</name>
    <dbReference type="NCBI Taxonomy" id="683150"/>
    <lineage>
        <taxon>Bacteria</taxon>
        <taxon>Bacillati</taxon>
        <taxon>Actinomycetota</taxon>
        <taxon>Actinomycetes</taxon>
        <taxon>Micrococcales</taxon>
        <taxon>Micrococcaceae</taxon>
        <taxon>Arthrobacter</taxon>
    </lineage>
</organism>
<feature type="transmembrane region" description="Helical" evidence="8">
    <location>
        <begin position="211"/>
        <end position="239"/>
    </location>
</feature>
<keyword evidence="4" id="KW-0997">Cell inner membrane</keyword>
<protein>
    <submittedName>
        <fullName evidence="11">Iron ABC transporter permease</fullName>
    </submittedName>
</protein>
<keyword evidence="6 8" id="KW-1133">Transmembrane helix</keyword>
<dbReference type="SUPFAM" id="SSF161098">
    <property type="entry name" value="MetI-like"/>
    <property type="match status" value="2"/>
</dbReference>
<dbReference type="CDD" id="cd06261">
    <property type="entry name" value="TM_PBP2"/>
    <property type="match status" value="2"/>
</dbReference>
<dbReference type="GO" id="GO:0055085">
    <property type="term" value="P:transmembrane transport"/>
    <property type="evidence" value="ECO:0007669"/>
    <property type="project" value="InterPro"/>
</dbReference>
<evidence type="ECO:0000256" key="9">
    <source>
        <dbReference type="SAM" id="MobiDB-lite"/>
    </source>
</evidence>
<feature type="transmembrane region" description="Helical" evidence="8">
    <location>
        <begin position="84"/>
        <end position="103"/>
    </location>
</feature>
<feature type="transmembrane region" description="Helical" evidence="8">
    <location>
        <begin position="31"/>
        <end position="51"/>
    </location>
</feature>
<feature type="transmembrane region" description="Helical" evidence="8">
    <location>
        <begin position="273"/>
        <end position="290"/>
    </location>
</feature>
<feature type="transmembrane region" description="Helical" evidence="8">
    <location>
        <begin position="123"/>
        <end position="144"/>
    </location>
</feature>
<feature type="transmembrane region" description="Helical" evidence="8">
    <location>
        <begin position="443"/>
        <end position="464"/>
    </location>
</feature>
<evidence type="ECO:0000313" key="11">
    <source>
        <dbReference type="EMBL" id="TDL39674.1"/>
    </source>
</evidence>
<evidence type="ECO:0000259" key="10">
    <source>
        <dbReference type="PROSITE" id="PS50928"/>
    </source>
</evidence>
<feature type="transmembrane region" description="Helical" evidence="8">
    <location>
        <begin position="416"/>
        <end position="437"/>
    </location>
</feature>
<comment type="similarity">
    <text evidence="8">Belongs to the binding-protein-dependent transport system permease family.</text>
</comment>
<evidence type="ECO:0000256" key="4">
    <source>
        <dbReference type="ARBA" id="ARBA00022519"/>
    </source>
</evidence>
<proteinExistence type="inferred from homology"/>
<feature type="region of interest" description="Disordered" evidence="9">
    <location>
        <begin position="1"/>
        <end position="25"/>
    </location>
</feature>
<feature type="domain" description="ABC transmembrane type-1" evidence="10">
    <location>
        <begin position="378"/>
        <end position="569"/>
    </location>
</feature>
<dbReference type="GO" id="GO:0005886">
    <property type="term" value="C:plasma membrane"/>
    <property type="evidence" value="ECO:0007669"/>
    <property type="project" value="UniProtKB-SubCell"/>
</dbReference>
<evidence type="ECO:0000256" key="8">
    <source>
        <dbReference type="RuleBase" id="RU363032"/>
    </source>
</evidence>
<dbReference type="EMBL" id="SMZQ01000002">
    <property type="protein sequence ID" value="TDL39674.1"/>
    <property type="molecule type" value="Genomic_DNA"/>
</dbReference>
<evidence type="ECO:0000256" key="6">
    <source>
        <dbReference type="ARBA" id="ARBA00022989"/>
    </source>
</evidence>
<dbReference type="InterPro" id="IPR000515">
    <property type="entry name" value="MetI-like"/>
</dbReference>
<keyword evidence="5 8" id="KW-0812">Transmembrane</keyword>
<keyword evidence="7 8" id="KW-0472">Membrane</keyword>
<gene>
    <name evidence="11" type="ORF">E2R57_04135</name>
</gene>
<evidence type="ECO:0000313" key="12">
    <source>
        <dbReference type="Proteomes" id="UP000294621"/>
    </source>
</evidence>
<feature type="transmembrane region" description="Helical" evidence="8">
    <location>
        <begin position="164"/>
        <end position="190"/>
    </location>
</feature>
<feature type="transmembrane region" description="Helical" evidence="8">
    <location>
        <begin position="548"/>
        <end position="572"/>
    </location>
</feature>
<keyword evidence="2 8" id="KW-0813">Transport</keyword>
<evidence type="ECO:0000256" key="3">
    <source>
        <dbReference type="ARBA" id="ARBA00022475"/>
    </source>
</evidence>
<name>A0A4R5Y5A3_9MICC</name>
<feature type="transmembrane region" description="Helical" evidence="8">
    <location>
        <begin position="382"/>
        <end position="404"/>
    </location>
</feature>
<reference evidence="11 12" key="1">
    <citation type="submission" date="2019-03" db="EMBL/GenBank/DDBJ databases">
        <title>Genome Sequencing and Assembly of Various Microbes Isolated from Partially Reclaimed Soil and Acid Mine Drainage (AMD) Site.</title>
        <authorList>
            <person name="Steinbock B."/>
            <person name="Bechtold R."/>
            <person name="Sevigny J.L."/>
            <person name="Thomas D."/>
            <person name="Cuthill L.R."/>
            <person name="Aveiro Johannsen E.J."/>
            <person name="Thomas K."/>
            <person name="Ghosh A."/>
        </authorList>
    </citation>
    <scope>NUCLEOTIDE SEQUENCE [LARGE SCALE GENOMIC DNA]</scope>
    <source>
        <strain evidence="11 12">S-A1</strain>
    </source>
</reference>
<feature type="transmembrane region" description="Helical" evidence="8">
    <location>
        <begin position="505"/>
        <end position="528"/>
    </location>
</feature>
<evidence type="ECO:0000256" key="5">
    <source>
        <dbReference type="ARBA" id="ARBA00022692"/>
    </source>
</evidence>
<dbReference type="OrthoDB" id="9804629at2"/>
<dbReference type="AlphaFoldDB" id="A0A4R5Y5A3"/>
<comment type="caution">
    <text evidence="11">The sequence shown here is derived from an EMBL/GenBank/DDBJ whole genome shotgun (WGS) entry which is preliminary data.</text>
</comment>
<evidence type="ECO:0000256" key="7">
    <source>
        <dbReference type="ARBA" id="ARBA00023136"/>
    </source>
</evidence>
<feature type="domain" description="ABC transmembrane type-1" evidence="10">
    <location>
        <begin position="79"/>
        <end position="291"/>
    </location>
</feature>
<accession>A0A4R5Y5A3</accession>
<dbReference type="Gene3D" id="1.10.3720.10">
    <property type="entry name" value="MetI-like"/>
    <property type="match status" value="2"/>
</dbReference>
<dbReference type="PANTHER" id="PTHR43357:SF4">
    <property type="entry name" value="INNER MEMBRANE ABC TRANSPORTER PERMEASE PROTEIN YDCV"/>
    <property type="match status" value="1"/>
</dbReference>
<dbReference type="PROSITE" id="PS50928">
    <property type="entry name" value="ABC_TM1"/>
    <property type="match status" value="2"/>
</dbReference>
<sequence>MWRAEMAVVDLSRPRPDATGPASRQKMPKPFALVIGAVAVVILFLTAFPLLKILGFSMTLITDGSLQEITSTPWFWPMIRDTTIVVGAHAVITVAIAAGLAWINERTNARMGVLSDVLPLIPLFLPAVAMAIGWSVLAAPDVGFFNGALNGLLGPLGIDWQLNIYSYVGVIFVYVLHSVPYAYLPIAAAFRNSDSSLEEAARVSGASNWTVLRTISIPAIIPAVVSAFVLVTIVGFSLYSVPVVLGNKAGLQILQVQIVNSIQGSYPARYDHAIAISTLLLVTLAVFWYVQNRITRKGHFAKISGKSGRASRVELGRSRWIFRTLLGLYLLLSAVLPVAALVIVSLQAFWQPNLATSIWTLDHFNSVLFENPIAGAAIRNSLVLGLIVGAITVVLAALVVVYAQISKGRLGKYANWTGKVVPAAIPNSVLAVGFILALSGPPFSLGGTLLIVALAYFIAFLPYASIAIESSAAQIGGELREASALSGAGPGRTFRSVILPLLRPGLFAAWALVFVRGAGELEMAVLLGSGNSPLMGFLLLDVFQQGSYNQMAALALTMTCLTMPVVFVMMLLGKPRWKRSFSASRKETAS</sequence>
<dbReference type="Pfam" id="PF00528">
    <property type="entry name" value="BPD_transp_1"/>
    <property type="match status" value="2"/>
</dbReference>
<evidence type="ECO:0000256" key="1">
    <source>
        <dbReference type="ARBA" id="ARBA00004429"/>
    </source>
</evidence>
<keyword evidence="3" id="KW-1003">Cell membrane</keyword>
<dbReference type="PANTHER" id="PTHR43357">
    <property type="entry name" value="INNER MEMBRANE ABC TRANSPORTER PERMEASE PROTEIN YDCV"/>
    <property type="match status" value="1"/>
</dbReference>
<dbReference type="Proteomes" id="UP000294621">
    <property type="component" value="Unassembled WGS sequence"/>
</dbReference>
<dbReference type="InterPro" id="IPR035906">
    <property type="entry name" value="MetI-like_sf"/>
</dbReference>